<sequence>MRNSTTPGEAMFQQVERLCLGQCKALKRVSLTPHKPALRIRRLESAVSGPELLALARTHSAGGKTLCLDR</sequence>
<dbReference type="EMBL" id="JBEPMC010000023">
    <property type="protein sequence ID" value="MET3583780.1"/>
    <property type="molecule type" value="Genomic_DNA"/>
</dbReference>
<reference evidence="1 2" key="1">
    <citation type="submission" date="2024-06" db="EMBL/GenBank/DDBJ databases">
        <title>Genomic Encyclopedia of Type Strains, Phase IV (KMG-IV): sequencing the most valuable type-strain genomes for metagenomic binning, comparative biology and taxonomic classification.</title>
        <authorList>
            <person name="Goeker M."/>
        </authorList>
    </citation>
    <scope>NUCLEOTIDE SEQUENCE [LARGE SCALE GENOMIC DNA]</scope>
    <source>
        <strain evidence="1 2">DSM 100022</strain>
    </source>
</reference>
<gene>
    <name evidence="1" type="ORF">ABID19_006846</name>
</gene>
<dbReference type="Proteomes" id="UP001549204">
    <property type="component" value="Unassembled WGS sequence"/>
</dbReference>
<evidence type="ECO:0000313" key="1">
    <source>
        <dbReference type="EMBL" id="MET3583780.1"/>
    </source>
</evidence>
<evidence type="ECO:0000313" key="2">
    <source>
        <dbReference type="Proteomes" id="UP001549204"/>
    </source>
</evidence>
<protein>
    <submittedName>
        <fullName evidence="1">Uncharacterized protein</fullName>
    </submittedName>
</protein>
<accession>A0ABV2GZR5</accession>
<name>A0ABV2GZR5_9HYPH</name>
<proteinExistence type="predicted"/>
<organism evidence="1 2">
    <name type="scientific">Mesorhizobium robiniae</name>
    <dbReference type="NCBI Taxonomy" id="559315"/>
    <lineage>
        <taxon>Bacteria</taxon>
        <taxon>Pseudomonadati</taxon>
        <taxon>Pseudomonadota</taxon>
        <taxon>Alphaproteobacteria</taxon>
        <taxon>Hyphomicrobiales</taxon>
        <taxon>Phyllobacteriaceae</taxon>
        <taxon>Mesorhizobium</taxon>
    </lineage>
</organism>
<keyword evidence="2" id="KW-1185">Reference proteome</keyword>
<comment type="caution">
    <text evidence="1">The sequence shown here is derived from an EMBL/GenBank/DDBJ whole genome shotgun (WGS) entry which is preliminary data.</text>
</comment>